<reference evidence="3 4" key="1">
    <citation type="submission" date="2023-05" db="EMBL/GenBank/DDBJ databases">
        <title>Corynebacterium suedekumii sp. nov. and Corynebacterium breve sp. nov. isolated from raw cow's milk.</title>
        <authorList>
            <person name="Baer M.K."/>
            <person name="Mehl L."/>
            <person name="Hellmuth R."/>
            <person name="Marke G."/>
            <person name="Lipski A."/>
        </authorList>
    </citation>
    <scope>NUCLEOTIDE SEQUENCE [LARGE SCALE GENOMIC DNA]</scope>
    <source>
        <strain evidence="3 4">LM112</strain>
    </source>
</reference>
<dbReference type="CDD" id="cd05289">
    <property type="entry name" value="MDR_like_2"/>
    <property type="match status" value="1"/>
</dbReference>
<name>A0ABY8VP01_9CORY</name>
<feature type="domain" description="Enoyl reductase (ER)" evidence="2">
    <location>
        <begin position="10"/>
        <end position="287"/>
    </location>
</feature>
<dbReference type="EMBL" id="CP126970">
    <property type="protein sequence ID" value="WIM69305.1"/>
    <property type="molecule type" value="Genomic_DNA"/>
</dbReference>
<evidence type="ECO:0000313" key="3">
    <source>
        <dbReference type="EMBL" id="WIM69305.1"/>
    </source>
</evidence>
<dbReference type="PANTHER" id="PTHR44154">
    <property type="entry name" value="QUINONE OXIDOREDUCTASE"/>
    <property type="match status" value="1"/>
</dbReference>
<evidence type="ECO:0000259" key="2">
    <source>
        <dbReference type="SMART" id="SM00829"/>
    </source>
</evidence>
<dbReference type="InterPro" id="IPR020843">
    <property type="entry name" value="ER"/>
</dbReference>
<dbReference type="InterPro" id="IPR013154">
    <property type="entry name" value="ADH-like_N"/>
</dbReference>
<dbReference type="InterPro" id="IPR051603">
    <property type="entry name" value="Zinc-ADH_QOR/CCCR"/>
</dbReference>
<dbReference type="GO" id="GO:0016491">
    <property type="term" value="F:oxidoreductase activity"/>
    <property type="evidence" value="ECO:0007669"/>
    <property type="project" value="UniProtKB-KW"/>
</dbReference>
<dbReference type="InterPro" id="IPR036291">
    <property type="entry name" value="NAD(P)-bd_dom_sf"/>
</dbReference>
<evidence type="ECO:0000313" key="4">
    <source>
        <dbReference type="Proteomes" id="UP001238805"/>
    </source>
</evidence>
<evidence type="ECO:0000256" key="1">
    <source>
        <dbReference type="ARBA" id="ARBA00022857"/>
    </source>
</evidence>
<dbReference type="Pfam" id="PF13602">
    <property type="entry name" value="ADH_zinc_N_2"/>
    <property type="match status" value="1"/>
</dbReference>
<keyword evidence="1" id="KW-0521">NADP</keyword>
<dbReference type="SMART" id="SM00829">
    <property type="entry name" value="PKS_ER"/>
    <property type="match status" value="1"/>
</dbReference>
<dbReference type="InterPro" id="IPR011032">
    <property type="entry name" value="GroES-like_sf"/>
</dbReference>
<dbReference type="PANTHER" id="PTHR44154:SF1">
    <property type="entry name" value="QUINONE OXIDOREDUCTASE"/>
    <property type="match status" value="1"/>
</dbReference>
<gene>
    <name evidence="3" type="ORF">QP029_08460</name>
</gene>
<dbReference type="EC" id="1.-.-.-" evidence="3"/>
<proteinExistence type="predicted"/>
<protein>
    <submittedName>
        <fullName evidence="3">NADP-dependent oxidoreductase</fullName>
        <ecNumber evidence="3">1.-.-.-</ecNumber>
    </submittedName>
</protein>
<dbReference type="Gene3D" id="3.40.50.720">
    <property type="entry name" value="NAD(P)-binding Rossmann-like Domain"/>
    <property type="match status" value="1"/>
</dbReference>
<dbReference type="SUPFAM" id="SSF51735">
    <property type="entry name" value="NAD(P)-binding Rossmann-fold domains"/>
    <property type="match status" value="1"/>
</dbReference>
<dbReference type="Gene3D" id="3.90.180.10">
    <property type="entry name" value="Medium-chain alcohol dehydrogenases, catalytic domain"/>
    <property type="match status" value="1"/>
</dbReference>
<organism evidence="3 4">
    <name type="scientific">Corynebacterium suedekumii</name>
    <dbReference type="NCBI Taxonomy" id="3049801"/>
    <lineage>
        <taxon>Bacteria</taxon>
        <taxon>Bacillati</taxon>
        <taxon>Actinomycetota</taxon>
        <taxon>Actinomycetes</taxon>
        <taxon>Mycobacteriales</taxon>
        <taxon>Corynebacteriaceae</taxon>
        <taxon>Corynebacterium</taxon>
    </lineage>
</organism>
<sequence length="302" mass="30507">MRIFGFTAHGGPEVLGFLDVPQPEPGPGQVLIEVAATSVNPGDLNTREGSNDFEIVFPMAFGREAAGTVVGTGEVVFGSAASGHGTFGTHALLDAASVAPVPPGLDVRDAACIPVAYGTAWDALDQLDLPDGATLVVLGAGGGVGTAITPLAVARGLRVIGVASAGKQELVESLGARHVVSGEGWVDRVRAVAAAPDALFDVVGGEVLREGASLTDRLVSVADKPLVKELGGTDVTRRRTREVFGAIAETLARGGAAVTVGAVYPFEQATEAVAEVEDGHAVGKVVVTVGETAPPRYSATTG</sequence>
<keyword evidence="3" id="KW-0560">Oxidoreductase</keyword>
<dbReference type="Pfam" id="PF08240">
    <property type="entry name" value="ADH_N"/>
    <property type="match status" value="1"/>
</dbReference>
<keyword evidence="4" id="KW-1185">Reference proteome</keyword>
<dbReference type="Proteomes" id="UP001238805">
    <property type="component" value="Chromosome"/>
</dbReference>
<dbReference type="SUPFAM" id="SSF50129">
    <property type="entry name" value="GroES-like"/>
    <property type="match status" value="1"/>
</dbReference>
<accession>A0ABY8VP01</accession>
<dbReference type="RefSeq" id="WP_284873900.1">
    <property type="nucleotide sequence ID" value="NZ_CP126970.1"/>
</dbReference>